<evidence type="ECO:0000256" key="5">
    <source>
        <dbReference type="ARBA" id="ARBA00022490"/>
    </source>
</evidence>
<dbReference type="GO" id="GO:0005737">
    <property type="term" value="C:cytoplasm"/>
    <property type="evidence" value="ECO:0007669"/>
    <property type="project" value="UniProtKB-SubCell"/>
</dbReference>
<keyword evidence="6 12" id="KW-0698">rRNA processing</keyword>
<evidence type="ECO:0000259" key="14">
    <source>
        <dbReference type="Pfam" id="PF20260"/>
    </source>
</evidence>
<dbReference type="AlphaFoldDB" id="A0AAU8A8K1"/>
<evidence type="ECO:0000256" key="7">
    <source>
        <dbReference type="ARBA" id="ARBA00022603"/>
    </source>
</evidence>
<dbReference type="RefSeq" id="WP_079547683.1">
    <property type="nucleotide sequence ID" value="NZ_CP117826.1"/>
</dbReference>
<dbReference type="CDD" id="cd18084">
    <property type="entry name" value="RsmE-like"/>
    <property type="match status" value="1"/>
</dbReference>
<comment type="function">
    <text evidence="10 12">Specifically methylates the N3 position of the uracil ring of uridine 1498 (m3U1498) in 16S rRNA. Acts on the fully assembled 30S ribosomal subunit.</text>
</comment>
<proteinExistence type="inferred from homology"/>
<evidence type="ECO:0000256" key="9">
    <source>
        <dbReference type="ARBA" id="ARBA00022691"/>
    </source>
</evidence>
<evidence type="ECO:0000256" key="11">
    <source>
        <dbReference type="ARBA" id="ARBA00047944"/>
    </source>
</evidence>
<feature type="domain" description="Ribosomal RNA small subunit methyltransferase E methyltransferase" evidence="13">
    <location>
        <begin position="71"/>
        <end position="236"/>
    </location>
</feature>
<dbReference type="InterPro" id="IPR029026">
    <property type="entry name" value="tRNA_m1G_MTases_N"/>
</dbReference>
<dbReference type="PANTHER" id="PTHR30027">
    <property type="entry name" value="RIBOSOMAL RNA SMALL SUBUNIT METHYLTRANSFERASE E"/>
    <property type="match status" value="1"/>
</dbReference>
<dbReference type="InterPro" id="IPR046887">
    <property type="entry name" value="RsmE_PUA-like"/>
</dbReference>
<evidence type="ECO:0000256" key="2">
    <source>
        <dbReference type="ARBA" id="ARBA00005528"/>
    </source>
</evidence>
<keyword evidence="8 12" id="KW-0808">Transferase</keyword>
<dbReference type="PIRSF" id="PIRSF015601">
    <property type="entry name" value="MTase_slr0722"/>
    <property type="match status" value="1"/>
</dbReference>
<feature type="domain" description="Ribosomal RNA small subunit methyltransferase E PUA-like" evidence="14">
    <location>
        <begin position="16"/>
        <end position="62"/>
    </location>
</feature>
<dbReference type="Pfam" id="PF20260">
    <property type="entry name" value="PUA_4"/>
    <property type="match status" value="1"/>
</dbReference>
<reference evidence="15" key="1">
    <citation type="submission" date="2023-02" db="EMBL/GenBank/DDBJ databases">
        <title>Gut commensal Christensenella minuta modulates host metabolism via a new class of secondary bile acids.</title>
        <authorList>
            <person name="Liu C."/>
        </authorList>
    </citation>
    <scope>NUCLEOTIDE SEQUENCE</scope>
    <source>
        <strain evidence="15">CA70</strain>
    </source>
</reference>
<organism evidence="15">
    <name type="scientific">Christensenella massiliensis</name>
    <dbReference type="NCBI Taxonomy" id="1805714"/>
    <lineage>
        <taxon>Bacteria</taxon>
        <taxon>Bacillati</taxon>
        <taxon>Bacillota</taxon>
        <taxon>Clostridia</taxon>
        <taxon>Christensenellales</taxon>
        <taxon>Christensenellaceae</taxon>
        <taxon>Christensenella</taxon>
    </lineage>
</organism>
<evidence type="ECO:0000256" key="3">
    <source>
        <dbReference type="ARBA" id="ARBA00012328"/>
    </source>
</evidence>
<comment type="catalytic activity">
    <reaction evidence="11 12">
        <text>uridine(1498) in 16S rRNA + S-adenosyl-L-methionine = N(3)-methyluridine(1498) in 16S rRNA + S-adenosyl-L-homocysteine + H(+)</text>
        <dbReference type="Rhea" id="RHEA:42920"/>
        <dbReference type="Rhea" id="RHEA-COMP:10283"/>
        <dbReference type="Rhea" id="RHEA-COMP:10284"/>
        <dbReference type="ChEBI" id="CHEBI:15378"/>
        <dbReference type="ChEBI" id="CHEBI:57856"/>
        <dbReference type="ChEBI" id="CHEBI:59789"/>
        <dbReference type="ChEBI" id="CHEBI:65315"/>
        <dbReference type="ChEBI" id="CHEBI:74502"/>
        <dbReference type="EC" id="2.1.1.193"/>
    </reaction>
</comment>
<dbReference type="NCBIfam" id="TIGR00046">
    <property type="entry name" value="RsmE family RNA methyltransferase"/>
    <property type="match status" value="1"/>
</dbReference>
<dbReference type="EMBL" id="CP117826">
    <property type="protein sequence ID" value="XCC62513.1"/>
    <property type="molecule type" value="Genomic_DNA"/>
</dbReference>
<keyword evidence="5 12" id="KW-0963">Cytoplasm</keyword>
<evidence type="ECO:0000256" key="8">
    <source>
        <dbReference type="ARBA" id="ARBA00022679"/>
    </source>
</evidence>
<evidence type="ECO:0000256" key="6">
    <source>
        <dbReference type="ARBA" id="ARBA00022552"/>
    </source>
</evidence>
<dbReference type="InterPro" id="IPR046886">
    <property type="entry name" value="RsmE_MTase_dom"/>
</dbReference>
<name>A0AAU8A8K1_9FIRM</name>
<dbReference type="InterPro" id="IPR029028">
    <property type="entry name" value="Alpha/beta_knot_MTases"/>
</dbReference>
<dbReference type="EC" id="2.1.1.193" evidence="3 12"/>
<keyword evidence="7 12" id="KW-0489">Methyltransferase</keyword>
<evidence type="ECO:0000259" key="13">
    <source>
        <dbReference type="Pfam" id="PF04452"/>
    </source>
</evidence>
<comment type="subcellular location">
    <subcellularLocation>
        <location evidence="1 12">Cytoplasm</location>
    </subcellularLocation>
</comment>
<comment type="similarity">
    <text evidence="2 12">Belongs to the RNA methyltransferase RsmE family.</text>
</comment>
<dbReference type="GO" id="GO:0070475">
    <property type="term" value="P:rRNA base methylation"/>
    <property type="evidence" value="ECO:0007669"/>
    <property type="project" value="TreeGrafter"/>
</dbReference>
<evidence type="ECO:0000256" key="12">
    <source>
        <dbReference type="PIRNR" id="PIRNR015601"/>
    </source>
</evidence>
<dbReference type="Pfam" id="PF04452">
    <property type="entry name" value="Methyltrans_RNA"/>
    <property type="match status" value="1"/>
</dbReference>
<evidence type="ECO:0000256" key="4">
    <source>
        <dbReference type="ARBA" id="ARBA00013673"/>
    </source>
</evidence>
<sequence length="244" mass="27069">MRRFFWPDIAGRQVAITGTEAKHISRVLRMQPGDMLILFDGSGVDCIGTITRIGAESVVVDIIERKPSDRELPVRIVLFQAVLKSDHLDYAIQKCTEAGVYRFMPFISERCVKRPDEKAARKLVERENRIALEAAKQCGRSIVPEVTDILPFREAAKAACSLGGTILVAYEDEKKRTLKRALKKADSMQIALFIGPEGGFSKEEISVLKEYGAVSCSLGKRILRAETAGLAAAAMIGYEFMEKE</sequence>
<dbReference type="SUPFAM" id="SSF75217">
    <property type="entry name" value="alpha/beta knot"/>
    <property type="match status" value="1"/>
</dbReference>
<dbReference type="Gene3D" id="3.40.1280.10">
    <property type="match status" value="1"/>
</dbReference>
<dbReference type="GO" id="GO:0070042">
    <property type="term" value="F:rRNA (uridine-N3-)-methyltransferase activity"/>
    <property type="evidence" value="ECO:0007669"/>
    <property type="project" value="TreeGrafter"/>
</dbReference>
<dbReference type="NCBIfam" id="NF008692">
    <property type="entry name" value="PRK11713.1-5"/>
    <property type="match status" value="1"/>
</dbReference>
<dbReference type="InterPro" id="IPR006700">
    <property type="entry name" value="RsmE"/>
</dbReference>
<dbReference type="PANTHER" id="PTHR30027:SF3">
    <property type="entry name" value="16S RRNA (URACIL(1498)-N(3))-METHYLTRANSFERASE"/>
    <property type="match status" value="1"/>
</dbReference>
<dbReference type="SUPFAM" id="SSF88697">
    <property type="entry name" value="PUA domain-like"/>
    <property type="match status" value="1"/>
</dbReference>
<dbReference type="InterPro" id="IPR015947">
    <property type="entry name" value="PUA-like_sf"/>
</dbReference>
<protein>
    <recommendedName>
        <fullName evidence="4 12">Ribosomal RNA small subunit methyltransferase E</fullName>
        <ecNumber evidence="3 12">2.1.1.193</ecNumber>
    </recommendedName>
</protein>
<evidence type="ECO:0000256" key="1">
    <source>
        <dbReference type="ARBA" id="ARBA00004496"/>
    </source>
</evidence>
<gene>
    <name evidence="15" type="ORF">PUP29_00850</name>
</gene>
<evidence type="ECO:0000256" key="10">
    <source>
        <dbReference type="ARBA" id="ARBA00025699"/>
    </source>
</evidence>
<accession>A0AAU8A8K1</accession>
<keyword evidence="9 12" id="KW-0949">S-adenosyl-L-methionine</keyword>
<evidence type="ECO:0000313" key="15">
    <source>
        <dbReference type="EMBL" id="XCC62513.1"/>
    </source>
</evidence>